<dbReference type="InterPro" id="IPR029787">
    <property type="entry name" value="Nucleotide_cyclase"/>
</dbReference>
<organism evidence="6 7">
    <name type="scientific">Methylomagnum ishizawai</name>
    <dbReference type="NCBI Taxonomy" id="1760988"/>
    <lineage>
        <taxon>Bacteria</taxon>
        <taxon>Pseudomonadati</taxon>
        <taxon>Pseudomonadota</taxon>
        <taxon>Gammaproteobacteria</taxon>
        <taxon>Methylococcales</taxon>
        <taxon>Methylococcaceae</taxon>
        <taxon>Methylomagnum</taxon>
    </lineage>
</organism>
<dbReference type="SMART" id="SM00267">
    <property type="entry name" value="GGDEF"/>
    <property type="match status" value="1"/>
</dbReference>
<keyword evidence="4" id="KW-0175">Coiled coil</keyword>
<dbReference type="EMBL" id="FXAM01000001">
    <property type="protein sequence ID" value="SMF95500.1"/>
    <property type="molecule type" value="Genomic_DNA"/>
</dbReference>
<dbReference type="Proteomes" id="UP000192923">
    <property type="component" value="Unassembled WGS sequence"/>
</dbReference>
<evidence type="ECO:0000313" key="7">
    <source>
        <dbReference type="Proteomes" id="UP000192923"/>
    </source>
</evidence>
<dbReference type="STRING" id="1760988.SAMN02949497_2865"/>
<feature type="coiled-coil region" evidence="4">
    <location>
        <begin position="322"/>
        <end position="356"/>
    </location>
</feature>
<dbReference type="PANTHER" id="PTHR45138:SF9">
    <property type="entry name" value="DIGUANYLATE CYCLASE DGCM-RELATED"/>
    <property type="match status" value="1"/>
</dbReference>
<dbReference type="GO" id="GO:0005886">
    <property type="term" value="C:plasma membrane"/>
    <property type="evidence" value="ECO:0007669"/>
    <property type="project" value="TreeGrafter"/>
</dbReference>
<comment type="catalytic activity">
    <reaction evidence="3">
        <text>2 GTP = 3',3'-c-di-GMP + 2 diphosphate</text>
        <dbReference type="Rhea" id="RHEA:24898"/>
        <dbReference type="ChEBI" id="CHEBI:33019"/>
        <dbReference type="ChEBI" id="CHEBI:37565"/>
        <dbReference type="ChEBI" id="CHEBI:58805"/>
        <dbReference type="EC" id="2.7.7.65"/>
    </reaction>
</comment>
<reference evidence="6 7" key="1">
    <citation type="submission" date="2016-12" db="EMBL/GenBank/DDBJ databases">
        <authorList>
            <person name="Song W.-J."/>
            <person name="Kurnit D.M."/>
        </authorList>
    </citation>
    <scope>NUCLEOTIDE SEQUENCE [LARGE SCALE GENOMIC DNA]</scope>
    <source>
        <strain evidence="6 7">175</strain>
    </source>
</reference>
<gene>
    <name evidence="6" type="ORF">SAMN02949497_2865</name>
</gene>
<evidence type="ECO:0000313" key="6">
    <source>
        <dbReference type="EMBL" id="SMF95500.1"/>
    </source>
</evidence>
<name>A0A1Y6CZ51_9GAMM</name>
<keyword evidence="7" id="KW-1185">Reference proteome</keyword>
<dbReference type="InterPro" id="IPR000160">
    <property type="entry name" value="GGDEF_dom"/>
</dbReference>
<dbReference type="CDD" id="cd01949">
    <property type="entry name" value="GGDEF"/>
    <property type="match status" value="1"/>
</dbReference>
<dbReference type="InterPro" id="IPR050469">
    <property type="entry name" value="Diguanylate_Cyclase"/>
</dbReference>
<evidence type="ECO:0000256" key="3">
    <source>
        <dbReference type="ARBA" id="ARBA00034247"/>
    </source>
</evidence>
<evidence type="ECO:0000256" key="2">
    <source>
        <dbReference type="ARBA" id="ARBA00012528"/>
    </source>
</evidence>
<evidence type="ECO:0000256" key="4">
    <source>
        <dbReference type="SAM" id="Coils"/>
    </source>
</evidence>
<dbReference type="GO" id="GO:0052621">
    <property type="term" value="F:diguanylate cyclase activity"/>
    <property type="evidence" value="ECO:0007669"/>
    <property type="project" value="UniProtKB-EC"/>
</dbReference>
<dbReference type="Pfam" id="PF00990">
    <property type="entry name" value="GGDEF"/>
    <property type="match status" value="1"/>
</dbReference>
<dbReference type="SUPFAM" id="SSF55073">
    <property type="entry name" value="Nucleotide cyclase"/>
    <property type="match status" value="1"/>
</dbReference>
<dbReference type="NCBIfam" id="TIGR00254">
    <property type="entry name" value="GGDEF"/>
    <property type="match status" value="1"/>
</dbReference>
<dbReference type="RefSeq" id="WP_176225239.1">
    <property type="nucleotide sequence ID" value="NZ_FXAM01000001.1"/>
</dbReference>
<dbReference type="GO" id="GO:0043709">
    <property type="term" value="P:cell adhesion involved in single-species biofilm formation"/>
    <property type="evidence" value="ECO:0007669"/>
    <property type="project" value="TreeGrafter"/>
</dbReference>
<dbReference type="FunFam" id="3.30.70.270:FF:000001">
    <property type="entry name" value="Diguanylate cyclase domain protein"/>
    <property type="match status" value="1"/>
</dbReference>
<sequence>MSVVSEETAYWKERYFTLLNEGEKRQTEQNEYETLLNRAVIRLTQAVSGLDAALDPHLRAIREVMRKGENSTLRRELDALLDTLIRTPKLGHPTATAGQGRELLRFLEALCATPEEKTASEAVCRRFEAGGYATEQELFDAAIRVLRNRKGSSATGVIGKLFGKGQAASADIDTTKLRRRLDELLRALNLSASLQERLEQLKARVADDTEDLIALFDAAAALIADMDAGYWQEQKQFGDFLAALSGKLGELEGKALRMDALSQSSAEDRRLTEKAVAGEVAGLRADASEATNLVQLRQIIQMRLDTISQRLDSFDHAEEARFTETQAQVQDLSQRLRTLEQEAEDLRNRLELANRAAYIDPLTKLPNRKAYLERVDLEEKRWRRFQQPLTLAVWDIDFFKKINDRFGHASGDKALAMIGQVLAASIRNTDFVARYGGEEFVMLLLGSDDSNALEIAEGIRQRIEDCEFIGNGKRIAVTVSCGISQFKGRDGFQDVFERADKALYQAKKKGRNRCEIISLV</sequence>
<evidence type="ECO:0000256" key="1">
    <source>
        <dbReference type="ARBA" id="ARBA00001946"/>
    </source>
</evidence>
<feature type="domain" description="GGDEF" evidence="5">
    <location>
        <begin position="387"/>
        <end position="519"/>
    </location>
</feature>
<dbReference type="PROSITE" id="PS50887">
    <property type="entry name" value="GGDEF"/>
    <property type="match status" value="1"/>
</dbReference>
<dbReference type="InterPro" id="IPR043128">
    <property type="entry name" value="Rev_trsase/Diguanyl_cyclase"/>
</dbReference>
<dbReference type="GO" id="GO:1902201">
    <property type="term" value="P:negative regulation of bacterial-type flagellum-dependent cell motility"/>
    <property type="evidence" value="ECO:0007669"/>
    <property type="project" value="TreeGrafter"/>
</dbReference>
<dbReference type="Gene3D" id="3.30.70.270">
    <property type="match status" value="1"/>
</dbReference>
<evidence type="ECO:0000259" key="5">
    <source>
        <dbReference type="PROSITE" id="PS50887"/>
    </source>
</evidence>
<dbReference type="EC" id="2.7.7.65" evidence="2"/>
<dbReference type="PANTHER" id="PTHR45138">
    <property type="entry name" value="REGULATORY COMPONENTS OF SENSORY TRANSDUCTION SYSTEM"/>
    <property type="match status" value="1"/>
</dbReference>
<accession>A0A1Y6CZ51</accession>
<protein>
    <recommendedName>
        <fullName evidence="2">diguanylate cyclase</fullName>
        <ecNumber evidence="2">2.7.7.65</ecNumber>
    </recommendedName>
</protein>
<proteinExistence type="predicted"/>
<dbReference type="AlphaFoldDB" id="A0A1Y6CZ51"/>
<feature type="coiled-coil region" evidence="4">
    <location>
        <begin position="184"/>
        <end position="211"/>
    </location>
</feature>
<comment type="cofactor">
    <cofactor evidence="1">
        <name>Mg(2+)</name>
        <dbReference type="ChEBI" id="CHEBI:18420"/>
    </cofactor>
</comment>